<organism evidence="1">
    <name type="scientific">Medioppia subpectinata</name>
    <dbReference type="NCBI Taxonomy" id="1979941"/>
    <lineage>
        <taxon>Eukaryota</taxon>
        <taxon>Metazoa</taxon>
        <taxon>Ecdysozoa</taxon>
        <taxon>Arthropoda</taxon>
        <taxon>Chelicerata</taxon>
        <taxon>Arachnida</taxon>
        <taxon>Acari</taxon>
        <taxon>Acariformes</taxon>
        <taxon>Sarcoptiformes</taxon>
        <taxon>Oribatida</taxon>
        <taxon>Brachypylina</taxon>
        <taxon>Oppioidea</taxon>
        <taxon>Oppiidae</taxon>
        <taxon>Medioppia</taxon>
    </lineage>
</organism>
<gene>
    <name evidence="1" type="ORF">OSB1V03_LOCUS14478</name>
</gene>
<evidence type="ECO:0000313" key="1">
    <source>
        <dbReference type="EMBL" id="CAD7634082.1"/>
    </source>
</evidence>
<protein>
    <submittedName>
        <fullName evidence="1">Uncharacterized protein</fullName>
    </submittedName>
</protein>
<feature type="non-terminal residue" evidence="1">
    <location>
        <position position="120"/>
    </location>
</feature>
<dbReference type="AlphaFoldDB" id="A0A7R9Q661"/>
<proteinExistence type="predicted"/>
<keyword evidence="2" id="KW-1185">Reference proteome</keyword>
<evidence type="ECO:0000313" key="2">
    <source>
        <dbReference type="Proteomes" id="UP000759131"/>
    </source>
</evidence>
<name>A0A7R9Q661_9ACAR</name>
<accession>A0A7R9Q661</accession>
<dbReference type="EMBL" id="OC868508">
    <property type="protein sequence ID" value="CAD7634082.1"/>
    <property type="molecule type" value="Genomic_DNA"/>
</dbReference>
<dbReference type="Proteomes" id="UP000759131">
    <property type="component" value="Unassembled WGS sequence"/>
</dbReference>
<sequence>MYWRGGVSCGPIAATIASTDRSFKDSIGRMSRLFYTYGKVCASHPCEVMVAFFSLLFISMFSMGSQVLHNQPNTYSSGHCLKNSECFEAIDYLVNNCSKSTFKFIIVCRVDNLCIVKLML</sequence>
<reference evidence="1" key="1">
    <citation type="submission" date="2020-11" db="EMBL/GenBank/DDBJ databases">
        <authorList>
            <person name="Tran Van P."/>
        </authorList>
    </citation>
    <scope>NUCLEOTIDE SEQUENCE</scope>
</reference>
<dbReference type="EMBL" id="CAJPIZ010013933">
    <property type="protein sequence ID" value="CAG2114512.1"/>
    <property type="molecule type" value="Genomic_DNA"/>
</dbReference>